<dbReference type="InterPro" id="IPR009057">
    <property type="entry name" value="Homeodomain-like_sf"/>
</dbReference>
<dbReference type="PANTHER" id="PTHR43280">
    <property type="entry name" value="ARAC-FAMILY TRANSCRIPTIONAL REGULATOR"/>
    <property type="match status" value="1"/>
</dbReference>
<name>A0A0R2F9Z7_9LACO</name>
<dbReference type="GO" id="GO:0000160">
    <property type="term" value="P:phosphorelay signal transduction system"/>
    <property type="evidence" value="ECO:0007669"/>
    <property type="project" value="InterPro"/>
</dbReference>
<gene>
    <name evidence="7" type="ORF">FC75_GL000920</name>
</gene>
<dbReference type="SUPFAM" id="SSF46689">
    <property type="entry name" value="Homeodomain-like"/>
    <property type="match status" value="2"/>
</dbReference>
<dbReference type="PANTHER" id="PTHR43280:SF2">
    <property type="entry name" value="HTH-TYPE TRANSCRIPTIONAL REGULATOR EXSA"/>
    <property type="match status" value="1"/>
</dbReference>
<keyword evidence="8" id="KW-1185">Reference proteome</keyword>
<dbReference type="Pfam" id="PF17853">
    <property type="entry name" value="GGDEF_2"/>
    <property type="match status" value="1"/>
</dbReference>
<dbReference type="Gene3D" id="1.10.10.60">
    <property type="entry name" value="Homeodomain-like"/>
    <property type="match status" value="2"/>
</dbReference>
<dbReference type="AlphaFoldDB" id="A0A0R2F9Z7"/>
<dbReference type="InterPro" id="IPR011006">
    <property type="entry name" value="CheY-like_superfamily"/>
</dbReference>
<evidence type="ECO:0000256" key="2">
    <source>
        <dbReference type="ARBA" id="ARBA00023125"/>
    </source>
</evidence>
<evidence type="ECO:0000313" key="7">
    <source>
        <dbReference type="EMBL" id="KRN25168.1"/>
    </source>
</evidence>
<dbReference type="SMART" id="SM00342">
    <property type="entry name" value="HTH_ARAC"/>
    <property type="match status" value="1"/>
</dbReference>
<dbReference type="CDD" id="cd17536">
    <property type="entry name" value="REC_YesN-like"/>
    <property type="match status" value="1"/>
</dbReference>
<dbReference type="InterPro" id="IPR018060">
    <property type="entry name" value="HTH_AraC"/>
</dbReference>
<dbReference type="GO" id="GO:0003700">
    <property type="term" value="F:DNA-binding transcription factor activity"/>
    <property type="evidence" value="ECO:0007669"/>
    <property type="project" value="InterPro"/>
</dbReference>
<dbReference type="InterPro" id="IPR041522">
    <property type="entry name" value="CdaR_GGDEF"/>
</dbReference>
<keyword evidence="1" id="KW-0805">Transcription regulation</keyword>
<dbReference type="Proteomes" id="UP000050865">
    <property type="component" value="Unassembled WGS sequence"/>
</dbReference>
<feature type="domain" description="HTH araC/xylS-type" evidence="5">
    <location>
        <begin position="430"/>
        <end position="529"/>
    </location>
</feature>
<dbReference type="STRING" id="1423730.FC75_GL000920"/>
<dbReference type="PROSITE" id="PS01124">
    <property type="entry name" value="HTH_ARAC_FAMILY_2"/>
    <property type="match status" value="1"/>
</dbReference>
<dbReference type="Gene3D" id="3.40.50.2300">
    <property type="match status" value="1"/>
</dbReference>
<dbReference type="GO" id="GO:0043565">
    <property type="term" value="F:sequence-specific DNA binding"/>
    <property type="evidence" value="ECO:0007669"/>
    <property type="project" value="InterPro"/>
</dbReference>
<comment type="caution">
    <text evidence="4">Lacks conserved residue(s) required for the propagation of feature annotation.</text>
</comment>
<dbReference type="PROSITE" id="PS50110">
    <property type="entry name" value="RESPONSE_REGULATORY"/>
    <property type="match status" value="1"/>
</dbReference>
<evidence type="ECO:0000259" key="5">
    <source>
        <dbReference type="PROSITE" id="PS01124"/>
    </source>
</evidence>
<evidence type="ECO:0000256" key="3">
    <source>
        <dbReference type="ARBA" id="ARBA00023163"/>
    </source>
</evidence>
<keyword evidence="2" id="KW-0238">DNA-binding</keyword>
<reference evidence="7 8" key="1">
    <citation type="journal article" date="2015" name="Genome Announc.">
        <title>Expanding the biotechnology potential of lactobacilli through comparative genomics of 213 strains and associated genera.</title>
        <authorList>
            <person name="Sun Z."/>
            <person name="Harris H.M."/>
            <person name="McCann A."/>
            <person name="Guo C."/>
            <person name="Argimon S."/>
            <person name="Zhang W."/>
            <person name="Yang X."/>
            <person name="Jeffery I.B."/>
            <person name="Cooney J.C."/>
            <person name="Kagawa T.F."/>
            <person name="Liu W."/>
            <person name="Song Y."/>
            <person name="Salvetti E."/>
            <person name="Wrobel A."/>
            <person name="Rasinkangas P."/>
            <person name="Parkhill J."/>
            <person name="Rea M.C."/>
            <person name="O'Sullivan O."/>
            <person name="Ritari J."/>
            <person name="Douillard F.P."/>
            <person name="Paul Ross R."/>
            <person name="Yang R."/>
            <person name="Briner A.E."/>
            <person name="Felis G.E."/>
            <person name="de Vos W.M."/>
            <person name="Barrangou R."/>
            <person name="Klaenhammer T.R."/>
            <person name="Caufield P.W."/>
            <person name="Cui Y."/>
            <person name="Zhang H."/>
            <person name="O'Toole P.W."/>
        </authorList>
    </citation>
    <scope>NUCLEOTIDE SEQUENCE [LARGE SCALE GENOMIC DNA]</scope>
    <source>
        <strain evidence="7 8">DSM 22697</strain>
    </source>
</reference>
<evidence type="ECO:0000313" key="8">
    <source>
        <dbReference type="Proteomes" id="UP000050865"/>
    </source>
</evidence>
<evidence type="ECO:0000256" key="4">
    <source>
        <dbReference type="PROSITE-ProRule" id="PRU00169"/>
    </source>
</evidence>
<dbReference type="PATRIC" id="fig|1423730.4.peg.970"/>
<sequence length="537" mass="58926">MGKYSVLFVEDAPIASSLKEIVPWAELGFQVIGSVFSTEAALSMISAAKPDVVLTEVKMSDLADLAVVKRGKAASPETAFVILTDCNDFECAQQAMRLGVADYLTMPLNVAELKAVMTRLCQTLNQHRNTVQNWQAMQHYYRDSLPVMQANFYAALIDGQVEPATLEAYLRDYQVGLTGPFYACLVLHTSSAQAPDGKDVTALRAEVLKQANDFFGALWTTVAFCYLRNTVMVVELPAESDAAALTDDADRFCKLIKSQLGAVITIGIGAVTDDLLDLPKAYHGARTAVSYRSLYGACKVININEVAPTEITDFTPISDAALADLFKVVHVGPDEAIAEAVEAYLANVNQTATCMAHHTVAINDLVSSLYRFAVNNHLQIPELTDDPKALYARLPELSPQTLSLWLLDLCKQLNRQLAAARDNSSTALIQSAKEFVRAHYSDEQLSLNDVCQALGVSNSYFSTLFKREVGQSFITYLTDFRMERASRLLLETTEKSQAIGHLVGYADPNYFSSVFKKHFGRSPMQYRGGLAKVSSSK</sequence>
<proteinExistence type="predicted"/>
<evidence type="ECO:0000259" key="6">
    <source>
        <dbReference type="PROSITE" id="PS50110"/>
    </source>
</evidence>
<dbReference type="Pfam" id="PF12833">
    <property type="entry name" value="HTH_18"/>
    <property type="match status" value="1"/>
</dbReference>
<dbReference type="SUPFAM" id="SSF52172">
    <property type="entry name" value="CheY-like"/>
    <property type="match status" value="1"/>
</dbReference>
<dbReference type="InterPro" id="IPR001789">
    <property type="entry name" value="Sig_transdc_resp-reg_receiver"/>
</dbReference>
<organism evidence="7 8">
    <name type="scientific">Lacticaseibacillus camelliae DSM 22697 = JCM 13995</name>
    <dbReference type="NCBI Taxonomy" id="1423730"/>
    <lineage>
        <taxon>Bacteria</taxon>
        <taxon>Bacillati</taxon>
        <taxon>Bacillota</taxon>
        <taxon>Bacilli</taxon>
        <taxon>Lactobacillales</taxon>
        <taxon>Lactobacillaceae</taxon>
        <taxon>Lacticaseibacillus</taxon>
    </lineage>
</organism>
<evidence type="ECO:0000256" key="1">
    <source>
        <dbReference type="ARBA" id="ARBA00023015"/>
    </source>
</evidence>
<dbReference type="RefSeq" id="WP_056989069.1">
    <property type="nucleotide sequence ID" value="NZ_AYZJ01000018.1"/>
</dbReference>
<feature type="domain" description="Response regulatory" evidence="6">
    <location>
        <begin position="5"/>
        <end position="121"/>
    </location>
</feature>
<dbReference type="EMBL" id="AYZJ01000018">
    <property type="protein sequence ID" value="KRN25168.1"/>
    <property type="molecule type" value="Genomic_DNA"/>
</dbReference>
<comment type="caution">
    <text evidence="7">The sequence shown here is derived from an EMBL/GenBank/DDBJ whole genome shotgun (WGS) entry which is preliminary data.</text>
</comment>
<evidence type="ECO:0008006" key="9">
    <source>
        <dbReference type="Google" id="ProtNLM"/>
    </source>
</evidence>
<keyword evidence="3" id="KW-0804">Transcription</keyword>
<dbReference type="Pfam" id="PF00072">
    <property type="entry name" value="Response_reg"/>
    <property type="match status" value="1"/>
</dbReference>
<dbReference type="SMART" id="SM00448">
    <property type="entry name" value="REC"/>
    <property type="match status" value="1"/>
</dbReference>
<protein>
    <recommendedName>
        <fullName evidence="9">Stage 0 sporulation protein A homolog</fullName>
    </recommendedName>
</protein>
<accession>A0A0R2F9Z7</accession>